<accession>A0A9X1SUK2</accession>
<dbReference type="AlphaFoldDB" id="A0A9X1SUK2"/>
<proteinExistence type="predicted"/>
<evidence type="ECO:0000313" key="2">
    <source>
        <dbReference type="Proteomes" id="UP001138997"/>
    </source>
</evidence>
<evidence type="ECO:0000313" key="1">
    <source>
        <dbReference type="EMBL" id="MCD5311800.1"/>
    </source>
</evidence>
<sequence>MSVILVVGLVSGGLAVAGVFDRGPSEAELKAQREAAAAADLAKQQEAVRADFENLMSHRDVFFAAERQFLPAMKRATAATTAYNKKVADVEAENERIRAAYAPAYAECAQYSYVSCPNPDYADMPDAPDISDEVKQLEAVSKSMNALKAELVGVQAEGDMATAYAQLQSAAETLGEDAKENATILNEAVQIYDEGEGAGYVDKTKLKALNGNDALPSIKQMNATLVQVLKDAKIAVGTYDLPGGRDLDKADHSMSI</sequence>
<comment type="caution">
    <text evidence="1">The sequence shown here is derived from an EMBL/GenBank/DDBJ whole genome shotgun (WGS) entry which is preliminary data.</text>
</comment>
<name>A0A9X1SUK2_9ACTN</name>
<dbReference type="RefSeq" id="WP_231441355.1">
    <property type="nucleotide sequence ID" value="NZ_JAJOMB010000005.1"/>
</dbReference>
<dbReference type="Proteomes" id="UP001138997">
    <property type="component" value="Unassembled WGS sequence"/>
</dbReference>
<organism evidence="1 2">
    <name type="scientific">Kineosporia babensis</name>
    <dbReference type="NCBI Taxonomy" id="499548"/>
    <lineage>
        <taxon>Bacteria</taxon>
        <taxon>Bacillati</taxon>
        <taxon>Actinomycetota</taxon>
        <taxon>Actinomycetes</taxon>
        <taxon>Kineosporiales</taxon>
        <taxon>Kineosporiaceae</taxon>
        <taxon>Kineosporia</taxon>
    </lineage>
</organism>
<protein>
    <submittedName>
        <fullName evidence="1">Uncharacterized protein</fullName>
    </submittedName>
</protein>
<dbReference type="EMBL" id="JAJOMB010000005">
    <property type="protein sequence ID" value="MCD5311800.1"/>
    <property type="molecule type" value="Genomic_DNA"/>
</dbReference>
<gene>
    <name evidence="1" type="ORF">LR394_12895</name>
</gene>
<reference evidence="1" key="1">
    <citation type="submission" date="2021-11" db="EMBL/GenBank/DDBJ databases">
        <title>Streptomyces corallinus and Kineosporia corallina sp. nov., two new coral-derived marine actinobacteria.</title>
        <authorList>
            <person name="Buangrab K."/>
            <person name="Sutthacheep M."/>
            <person name="Yeemin T."/>
            <person name="Harunari E."/>
            <person name="Igarashi Y."/>
            <person name="Sripreechasak P."/>
            <person name="Kanchanasin P."/>
            <person name="Tanasupawat S."/>
            <person name="Phongsopitanun W."/>
        </authorList>
    </citation>
    <scope>NUCLEOTIDE SEQUENCE</scope>
    <source>
        <strain evidence="1">JCM 31032</strain>
    </source>
</reference>
<keyword evidence="2" id="KW-1185">Reference proteome</keyword>